<organism evidence="2 3">
    <name type="scientific">Thalassiosira oceanica</name>
    <name type="common">Marine diatom</name>
    <dbReference type="NCBI Taxonomy" id="159749"/>
    <lineage>
        <taxon>Eukaryota</taxon>
        <taxon>Sar</taxon>
        <taxon>Stramenopiles</taxon>
        <taxon>Ochrophyta</taxon>
        <taxon>Bacillariophyta</taxon>
        <taxon>Coscinodiscophyceae</taxon>
        <taxon>Thalassiosirophycidae</taxon>
        <taxon>Thalassiosirales</taxon>
        <taxon>Thalassiosiraceae</taxon>
        <taxon>Thalassiosira</taxon>
    </lineage>
</organism>
<evidence type="ECO:0000313" key="2">
    <source>
        <dbReference type="EMBL" id="EJK51591.1"/>
    </source>
</evidence>
<gene>
    <name evidence="2" type="ORF">THAOC_29223</name>
</gene>
<evidence type="ECO:0000313" key="3">
    <source>
        <dbReference type="Proteomes" id="UP000266841"/>
    </source>
</evidence>
<dbReference type="AlphaFoldDB" id="K0RRQ7"/>
<keyword evidence="1" id="KW-0732">Signal</keyword>
<sequence length="140" mass="15663">MFWSPFFALNGLMLANGLPSPRVRLPGWRPRSVRAPIPVPGRRGQGAAAPLAHGYIWHLTLSCGRQCSGRGVGDYLLDYETERRFGASKIGGLWSPVGWESINNLRPTISWRLFCDYDSLLELDRARGKLATSLIKCYTK</sequence>
<dbReference type="EMBL" id="AGNL01041390">
    <property type="protein sequence ID" value="EJK51591.1"/>
    <property type="molecule type" value="Genomic_DNA"/>
</dbReference>
<feature type="signal peptide" evidence="1">
    <location>
        <begin position="1"/>
        <end position="17"/>
    </location>
</feature>
<protein>
    <submittedName>
        <fullName evidence="2">Uncharacterized protein</fullName>
    </submittedName>
</protein>
<feature type="chain" id="PRO_5003836471" evidence="1">
    <location>
        <begin position="18"/>
        <end position="140"/>
    </location>
</feature>
<dbReference type="Proteomes" id="UP000266841">
    <property type="component" value="Unassembled WGS sequence"/>
</dbReference>
<accession>K0RRQ7</accession>
<reference evidence="2 3" key="1">
    <citation type="journal article" date="2012" name="Genome Biol.">
        <title>Genome and low-iron response of an oceanic diatom adapted to chronic iron limitation.</title>
        <authorList>
            <person name="Lommer M."/>
            <person name="Specht M."/>
            <person name="Roy A.S."/>
            <person name="Kraemer L."/>
            <person name="Andreson R."/>
            <person name="Gutowska M.A."/>
            <person name="Wolf J."/>
            <person name="Bergner S.V."/>
            <person name="Schilhabel M.B."/>
            <person name="Klostermeier U.C."/>
            <person name="Beiko R.G."/>
            <person name="Rosenstiel P."/>
            <person name="Hippler M."/>
            <person name="Laroche J."/>
        </authorList>
    </citation>
    <scope>NUCLEOTIDE SEQUENCE [LARGE SCALE GENOMIC DNA]</scope>
    <source>
        <strain evidence="2 3">CCMP1005</strain>
    </source>
</reference>
<name>K0RRQ7_THAOC</name>
<evidence type="ECO:0000256" key="1">
    <source>
        <dbReference type="SAM" id="SignalP"/>
    </source>
</evidence>
<proteinExistence type="predicted"/>
<keyword evidence="3" id="KW-1185">Reference proteome</keyword>
<comment type="caution">
    <text evidence="2">The sequence shown here is derived from an EMBL/GenBank/DDBJ whole genome shotgun (WGS) entry which is preliminary data.</text>
</comment>